<organism evidence="2 3">
    <name type="scientific">Metapseudomonas furukawaii</name>
    <name type="common">Pseudomonas furukawaii</name>
    <dbReference type="NCBI Taxonomy" id="1149133"/>
    <lineage>
        <taxon>Bacteria</taxon>
        <taxon>Pseudomonadati</taxon>
        <taxon>Pseudomonadota</taxon>
        <taxon>Gammaproteobacteria</taxon>
        <taxon>Pseudomonadales</taxon>
        <taxon>Pseudomonadaceae</taxon>
        <taxon>Metapseudomonas</taxon>
    </lineage>
</organism>
<evidence type="ECO:0000313" key="2">
    <source>
        <dbReference type="EMBL" id="BAU74661.1"/>
    </source>
</evidence>
<protein>
    <submittedName>
        <fullName evidence="2">Membrane protein, clustering with ActP</fullName>
    </submittedName>
</protein>
<feature type="transmembrane region" description="Helical" evidence="1">
    <location>
        <begin position="35"/>
        <end position="54"/>
    </location>
</feature>
<reference evidence="3" key="1">
    <citation type="submission" date="2015-05" db="EMBL/GenBank/DDBJ databases">
        <title>Draft genome sequencing of a biphenyl-degrading bacterium, Pseudomonas balearica KF707 (=NBRC110670).</title>
        <authorList>
            <person name="Kimura N."/>
            <person name="Hirose J."/>
            <person name="Watanabe T."/>
            <person name="Suenaga H."/>
            <person name="Fujihara H."/>
            <person name="Noguchi M."/>
            <person name="Hashimoto M."/>
            <person name="Shimodaira J."/>
            <person name="Tsuchikane K."/>
            <person name="Hosoyama A."/>
            <person name="Yamazoe A."/>
            <person name="Fujita N."/>
            <person name="Furukawa K."/>
        </authorList>
    </citation>
    <scope>NUCLEOTIDE SEQUENCE [LARGE SCALE GENOMIC DNA]</scope>
    <source>
        <strain evidence="3">DSM 10086 / NBRC 110670 / KF707</strain>
    </source>
</reference>
<feature type="transmembrane region" description="Helical" evidence="1">
    <location>
        <begin position="66"/>
        <end position="89"/>
    </location>
</feature>
<evidence type="ECO:0000313" key="3">
    <source>
        <dbReference type="Proteomes" id="UP000218554"/>
    </source>
</evidence>
<keyword evidence="1" id="KW-1133">Transmembrane helix</keyword>
<keyword evidence="3" id="KW-1185">Reference proteome</keyword>
<reference evidence="2 3" key="2">
    <citation type="journal article" date="2017" name="Int. J. Syst. Evol. Microbiol.">
        <title>Pseudomonas furukawaii sp. nov., a polychlorinated biphenyl-degrading bacterium isolated from biphenyl-contaminated soil in Japan.</title>
        <authorList>
            <person name="Kimura N."/>
            <person name="Watanabe T."/>
            <person name="Suenaga H."/>
            <person name="Fujihara H."/>
            <person name="Futagami T."/>
            <person name="Goto M."/>
            <person name="Hanada S."/>
            <person name="Hirose J."/>
        </authorList>
    </citation>
    <scope>NUCLEOTIDE SEQUENCE [LARGE SCALE GENOMIC DNA]</scope>
    <source>
        <strain evidence="3">DSM 10086 / NBRC 110670 / KF707</strain>
    </source>
</reference>
<evidence type="ECO:0000256" key="1">
    <source>
        <dbReference type="SAM" id="Phobius"/>
    </source>
</evidence>
<dbReference type="Pfam" id="PF04341">
    <property type="entry name" value="DUF485"/>
    <property type="match status" value="1"/>
</dbReference>
<dbReference type="Proteomes" id="UP000218554">
    <property type="component" value="Chromosome"/>
</dbReference>
<dbReference type="GO" id="GO:0005886">
    <property type="term" value="C:plasma membrane"/>
    <property type="evidence" value="ECO:0007669"/>
    <property type="project" value="TreeGrafter"/>
</dbReference>
<accession>A0AAD1C151</accession>
<proteinExistence type="predicted"/>
<dbReference type="EMBL" id="AP014862">
    <property type="protein sequence ID" value="BAU74661.1"/>
    <property type="molecule type" value="Genomic_DNA"/>
</dbReference>
<gene>
    <name evidence="2" type="ORF">KF707C_29730</name>
</gene>
<dbReference type="InterPro" id="IPR052959">
    <property type="entry name" value="Inner_membrane_assoc"/>
</dbReference>
<dbReference type="KEGG" id="pfuw:KF707C_29730"/>
<dbReference type="RefSeq" id="WP_003450526.1">
    <property type="nucleotide sequence ID" value="NZ_AJMR01000113.1"/>
</dbReference>
<dbReference type="PANTHER" id="PTHR38598">
    <property type="entry name" value="INNER MEMBRANE PROTEIN YJCH"/>
    <property type="match status" value="1"/>
</dbReference>
<dbReference type="InterPro" id="IPR007436">
    <property type="entry name" value="DUF485"/>
</dbReference>
<dbReference type="PANTHER" id="PTHR38598:SF1">
    <property type="entry name" value="INNER MEMBRANE PROTEIN YJCH"/>
    <property type="match status" value="1"/>
</dbReference>
<sequence length="109" mass="12513">MSSTPESTADHYQRIRQDPRFIALVRSRSRTSWRLTLLVLATYFLFMGVAAIRPDLLHLPLYPGSHLSLGLPLGALLILITWLLTGWYVHRANTHYDRLGQRIIEESQA</sequence>
<name>A0AAD1C151_METFU</name>
<keyword evidence="1" id="KW-0812">Transmembrane</keyword>
<keyword evidence="1" id="KW-0472">Membrane</keyword>
<dbReference type="AlphaFoldDB" id="A0AAD1C151"/>